<keyword evidence="2" id="KW-1185">Reference proteome</keyword>
<gene>
    <name evidence="1" type="ORF">SAMN04515656_10874</name>
</gene>
<dbReference type="EMBL" id="FNRK01000008">
    <property type="protein sequence ID" value="SEA35284.1"/>
    <property type="molecule type" value="Genomic_DNA"/>
</dbReference>
<dbReference type="Proteomes" id="UP000199394">
    <property type="component" value="Unassembled WGS sequence"/>
</dbReference>
<proteinExistence type="predicted"/>
<reference evidence="1 2" key="1">
    <citation type="submission" date="2016-10" db="EMBL/GenBank/DDBJ databases">
        <authorList>
            <person name="de Groot N.N."/>
        </authorList>
    </citation>
    <scope>NUCLEOTIDE SEQUENCE [LARGE SCALE GENOMIC DNA]</scope>
    <source>
        <strain evidence="1 2">SR12</strain>
    </source>
</reference>
<name>A0A1H4AI53_9FIRM</name>
<dbReference type="STRING" id="81409.SAMN04515656_10874"/>
<sequence length="58" mass="6616">MSCRRAVDNHRSAALFFLKKVLDTKYRLGDFDVDKLKLFTGLAKVIHSFVEKVDNNSG</sequence>
<protein>
    <submittedName>
        <fullName evidence="1">Uncharacterized protein</fullName>
    </submittedName>
</protein>
<organism evidence="1 2">
    <name type="scientific">Eubacterium aggregans</name>
    <dbReference type="NCBI Taxonomy" id="81409"/>
    <lineage>
        <taxon>Bacteria</taxon>
        <taxon>Bacillati</taxon>
        <taxon>Bacillota</taxon>
        <taxon>Clostridia</taxon>
        <taxon>Eubacteriales</taxon>
        <taxon>Eubacteriaceae</taxon>
        <taxon>Eubacterium</taxon>
    </lineage>
</organism>
<accession>A0A1H4AI53</accession>
<dbReference type="AlphaFoldDB" id="A0A1H4AI53"/>
<evidence type="ECO:0000313" key="1">
    <source>
        <dbReference type="EMBL" id="SEA35284.1"/>
    </source>
</evidence>
<evidence type="ECO:0000313" key="2">
    <source>
        <dbReference type="Proteomes" id="UP000199394"/>
    </source>
</evidence>